<protein>
    <recommendedName>
        <fullName evidence="10">Homeobox-leucine zipper protein</fullName>
    </recommendedName>
    <alternativeName>
        <fullName evidence="10">HD-ZIP protein</fullName>
    </alternativeName>
    <alternativeName>
        <fullName evidence="10">Homeodomain transcription factor</fullName>
    </alternativeName>
</protein>
<accession>A0A8K0DUT9</accession>
<dbReference type="OrthoDB" id="6159439at2759"/>
<name>A0A8K0DUT9_9ROSA</name>
<dbReference type="GO" id="GO:0043565">
    <property type="term" value="F:sequence-specific DNA binding"/>
    <property type="evidence" value="ECO:0007669"/>
    <property type="project" value="InterPro"/>
</dbReference>
<dbReference type="InterPro" id="IPR001356">
    <property type="entry name" value="HD"/>
</dbReference>
<dbReference type="Pfam" id="PF02183">
    <property type="entry name" value="HALZ"/>
    <property type="match status" value="1"/>
</dbReference>
<feature type="compositionally biased region" description="Low complexity" evidence="12">
    <location>
        <begin position="1"/>
        <end position="19"/>
    </location>
</feature>
<dbReference type="PROSITE" id="PS00027">
    <property type="entry name" value="HOMEOBOX_1"/>
    <property type="match status" value="1"/>
</dbReference>
<comment type="subcellular location">
    <subcellularLocation>
        <location evidence="1 8 9">Nucleus</location>
    </subcellularLocation>
</comment>
<dbReference type="PRINTS" id="PR00031">
    <property type="entry name" value="HTHREPRESSR"/>
</dbReference>
<evidence type="ECO:0000313" key="14">
    <source>
        <dbReference type="EMBL" id="KAF3434190.1"/>
    </source>
</evidence>
<dbReference type="SMART" id="SM00389">
    <property type="entry name" value="HOX"/>
    <property type="match status" value="1"/>
</dbReference>
<evidence type="ECO:0000256" key="10">
    <source>
        <dbReference type="RuleBase" id="RU369038"/>
    </source>
</evidence>
<dbReference type="EMBL" id="VOIH02000011">
    <property type="protein sequence ID" value="KAF3434190.1"/>
    <property type="molecule type" value="Genomic_DNA"/>
</dbReference>
<keyword evidence="4 8" id="KW-0371">Homeobox</keyword>
<evidence type="ECO:0000256" key="11">
    <source>
        <dbReference type="SAM" id="Coils"/>
    </source>
</evidence>
<feature type="DNA-binding region" description="Homeobox" evidence="8">
    <location>
        <begin position="29"/>
        <end position="88"/>
    </location>
</feature>
<sequence>MSSSSTTAAATLKTESSAADVMHPRTSSVRKKKNRFTDQQIKSLEIVFESDSRPEPQTKEQIAAELGLQPRQVSIWFQNKRARSRSKQIEQDYCLLKSSYDTLASSFESLKTENRALLLQIKRLKSLLGKLQTENKVDQKPETAEIISESKNAPSRLLGSCNCKAQAHPSNHISRNVDNVEKEADISSVNWCSLESSIFGAESSCSQWWEYWS</sequence>
<proteinExistence type="inferred from homology"/>
<dbReference type="GO" id="GO:0005634">
    <property type="term" value="C:nucleus"/>
    <property type="evidence" value="ECO:0007669"/>
    <property type="project" value="UniProtKB-SubCell"/>
</dbReference>
<dbReference type="SUPFAM" id="SSF46689">
    <property type="entry name" value="Homeodomain-like"/>
    <property type="match status" value="1"/>
</dbReference>
<comment type="caution">
    <text evidence="14">The sequence shown here is derived from an EMBL/GenBank/DDBJ whole genome shotgun (WGS) entry which is preliminary data.</text>
</comment>
<dbReference type="InterPro" id="IPR000047">
    <property type="entry name" value="HTH_motif"/>
</dbReference>
<dbReference type="PANTHER" id="PTHR24326:SF552">
    <property type="entry name" value="HOMEOBOX-LEUCINE ZIPPER PROTEIN"/>
    <property type="match status" value="1"/>
</dbReference>
<dbReference type="PANTHER" id="PTHR24326">
    <property type="entry name" value="HOMEOBOX-LEUCINE ZIPPER PROTEIN"/>
    <property type="match status" value="1"/>
</dbReference>
<dbReference type="Pfam" id="PF00046">
    <property type="entry name" value="Homeodomain"/>
    <property type="match status" value="1"/>
</dbReference>
<feature type="coiled-coil region" evidence="11">
    <location>
        <begin position="107"/>
        <end position="134"/>
    </location>
</feature>
<feature type="region of interest" description="Disordered" evidence="12">
    <location>
        <begin position="1"/>
        <end position="36"/>
    </location>
</feature>
<dbReference type="InterPro" id="IPR045224">
    <property type="entry name" value="HDZip_class_I_plant"/>
</dbReference>
<dbReference type="InterPro" id="IPR009057">
    <property type="entry name" value="Homeodomain-like_sf"/>
</dbReference>
<dbReference type="InterPro" id="IPR003106">
    <property type="entry name" value="Leu_zip_homeo"/>
</dbReference>
<evidence type="ECO:0000313" key="15">
    <source>
        <dbReference type="Proteomes" id="UP000796880"/>
    </source>
</evidence>
<keyword evidence="2 10" id="KW-0805">Transcription regulation</keyword>
<dbReference type="InterPro" id="IPR017970">
    <property type="entry name" value="Homeobox_CS"/>
</dbReference>
<comment type="function">
    <text evidence="10">Transcription factor.</text>
</comment>
<evidence type="ECO:0000256" key="8">
    <source>
        <dbReference type="PROSITE-ProRule" id="PRU00108"/>
    </source>
</evidence>
<keyword evidence="3 8" id="KW-0238">DNA-binding</keyword>
<keyword evidence="6 8" id="KW-0539">Nucleus</keyword>
<comment type="similarity">
    <text evidence="7 10">Belongs to the HD-ZIP homeobox family. Class I subfamily.</text>
</comment>
<dbReference type="GO" id="GO:0000981">
    <property type="term" value="F:DNA-binding transcription factor activity, RNA polymerase II-specific"/>
    <property type="evidence" value="ECO:0007669"/>
    <property type="project" value="UniProtKB-UniRule"/>
</dbReference>
<evidence type="ECO:0000256" key="2">
    <source>
        <dbReference type="ARBA" id="ARBA00023015"/>
    </source>
</evidence>
<keyword evidence="5 10" id="KW-0804">Transcription</keyword>
<evidence type="ECO:0000259" key="13">
    <source>
        <dbReference type="PROSITE" id="PS50071"/>
    </source>
</evidence>
<evidence type="ECO:0000256" key="3">
    <source>
        <dbReference type="ARBA" id="ARBA00023125"/>
    </source>
</evidence>
<keyword evidence="15" id="KW-1185">Reference proteome</keyword>
<evidence type="ECO:0000256" key="4">
    <source>
        <dbReference type="ARBA" id="ARBA00023155"/>
    </source>
</evidence>
<evidence type="ECO:0000256" key="12">
    <source>
        <dbReference type="SAM" id="MobiDB-lite"/>
    </source>
</evidence>
<evidence type="ECO:0000256" key="5">
    <source>
        <dbReference type="ARBA" id="ARBA00023163"/>
    </source>
</evidence>
<evidence type="ECO:0000256" key="6">
    <source>
        <dbReference type="ARBA" id="ARBA00023242"/>
    </source>
</evidence>
<dbReference type="PROSITE" id="PS50071">
    <property type="entry name" value="HOMEOBOX_2"/>
    <property type="match status" value="1"/>
</dbReference>
<evidence type="ECO:0000256" key="1">
    <source>
        <dbReference type="ARBA" id="ARBA00004123"/>
    </source>
</evidence>
<organism evidence="14 15">
    <name type="scientific">Rhamnella rubrinervis</name>
    <dbReference type="NCBI Taxonomy" id="2594499"/>
    <lineage>
        <taxon>Eukaryota</taxon>
        <taxon>Viridiplantae</taxon>
        <taxon>Streptophyta</taxon>
        <taxon>Embryophyta</taxon>
        <taxon>Tracheophyta</taxon>
        <taxon>Spermatophyta</taxon>
        <taxon>Magnoliopsida</taxon>
        <taxon>eudicotyledons</taxon>
        <taxon>Gunneridae</taxon>
        <taxon>Pentapetalae</taxon>
        <taxon>rosids</taxon>
        <taxon>fabids</taxon>
        <taxon>Rosales</taxon>
        <taxon>Rhamnaceae</taxon>
        <taxon>rhamnoid group</taxon>
        <taxon>Rhamneae</taxon>
        <taxon>Rhamnella</taxon>
    </lineage>
</organism>
<evidence type="ECO:0000256" key="7">
    <source>
        <dbReference type="ARBA" id="ARBA00025748"/>
    </source>
</evidence>
<reference evidence="14" key="1">
    <citation type="submission" date="2020-03" db="EMBL/GenBank/DDBJ databases">
        <title>A high-quality chromosome-level genome assembly of a woody plant with both climbing and erect habits, Rhamnella rubrinervis.</title>
        <authorList>
            <person name="Lu Z."/>
            <person name="Yang Y."/>
            <person name="Zhu X."/>
            <person name="Sun Y."/>
        </authorList>
    </citation>
    <scope>NUCLEOTIDE SEQUENCE</scope>
    <source>
        <strain evidence="14">BYM</strain>
        <tissue evidence="14">Leaf</tissue>
    </source>
</reference>
<feature type="domain" description="Homeobox" evidence="13">
    <location>
        <begin position="27"/>
        <end position="87"/>
    </location>
</feature>
<dbReference type="Gene3D" id="1.10.10.60">
    <property type="entry name" value="Homeodomain-like"/>
    <property type="match status" value="1"/>
</dbReference>
<dbReference type="AlphaFoldDB" id="A0A8K0DUT9"/>
<evidence type="ECO:0000256" key="9">
    <source>
        <dbReference type="RuleBase" id="RU000682"/>
    </source>
</evidence>
<keyword evidence="11" id="KW-0175">Coiled coil</keyword>
<dbReference type="GO" id="GO:0045893">
    <property type="term" value="P:positive regulation of DNA-templated transcription"/>
    <property type="evidence" value="ECO:0007669"/>
    <property type="project" value="TreeGrafter"/>
</dbReference>
<dbReference type="Proteomes" id="UP000796880">
    <property type="component" value="Unassembled WGS sequence"/>
</dbReference>
<dbReference type="CDD" id="cd00086">
    <property type="entry name" value="homeodomain"/>
    <property type="match status" value="1"/>
</dbReference>
<gene>
    <name evidence="14" type="ORF">FNV43_RR25293</name>
</gene>